<evidence type="ECO:0000256" key="6">
    <source>
        <dbReference type="ARBA" id="ARBA00039131"/>
    </source>
</evidence>
<feature type="region of interest" description="Disordered" evidence="8">
    <location>
        <begin position="40"/>
        <end position="65"/>
    </location>
</feature>
<dbReference type="Gene3D" id="2.130.10.10">
    <property type="entry name" value="YVTN repeat-like/Quinoprotein amine dehydrogenase"/>
    <property type="match status" value="1"/>
</dbReference>
<dbReference type="InterPro" id="IPR001680">
    <property type="entry name" value="WD40_rpt"/>
</dbReference>
<comment type="similarity">
    <text evidence="5">Belongs to the DPH7 family.</text>
</comment>
<dbReference type="GO" id="GO:0005737">
    <property type="term" value="C:cytoplasm"/>
    <property type="evidence" value="ECO:0007669"/>
    <property type="project" value="TreeGrafter"/>
</dbReference>
<evidence type="ECO:0000256" key="7">
    <source>
        <dbReference type="ARBA" id="ARBA00047551"/>
    </source>
</evidence>
<keyword evidence="4" id="KW-0378">Hydrolase</keyword>
<proteinExistence type="inferred from homology"/>
<dbReference type="EC" id="3.1.1.97" evidence="6"/>
<reference evidence="9 10" key="1">
    <citation type="journal article" date="2012" name="Appl. Environ. Microbiol.">
        <title>Short-read sequencing for genomic analysis of the brown rot fungus Fibroporia radiculosa.</title>
        <authorList>
            <person name="Tang J.D."/>
            <person name="Perkins A.D."/>
            <person name="Sonstegard T.S."/>
            <person name="Schroeder S.G."/>
            <person name="Burgess S.C."/>
            <person name="Diehl S.V."/>
        </authorList>
    </citation>
    <scope>NUCLEOTIDE SEQUENCE [LARGE SCALE GENOMIC DNA]</scope>
    <source>
        <strain evidence="9 10">TFFH 294</strain>
    </source>
</reference>
<name>J4G0Q2_9APHY</name>
<dbReference type="InParanoid" id="J4G0Q2"/>
<evidence type="ECO:0000256" key="8">
    <source>
        <dbReference type="SAM" id="MobiDB-lite"/>
    </source>
</evidence>
<evidence type="ECO:0000313" key="9">
    <source>
        <dbReference type="EMBL" id="CCL98958.1"/>
    </source>
</evidence>
<evidence type="ECO:0000256" key="5">
    <source>
        <dbReference type="ARBA" id="ARBA00038092"/>
    </source>
</evidence>
<dbReference type="STRING" id="599839.J4G0Q2"/>
<comment type="catalytic activity">
    <reaction evidence="7">
        <text>diphthine methyl ester-[translation elongation factor 2] + H2O = diphthine-[translation elongation factor 2] + methanol + H(+)</text>
        <dbReference type="Rhea" id="RHEA:42656"/>
        <dbReference type="Rhea" id="RHEA-COMP:10172"/>
        <dbReference type="Rhea" id="RHEA-COMP:10173"/>
        <dbReference type="ChEBI" id="CHEBI:15377"/>
        <dbReference type="ChEBI" id="CHEBI:15378"/>
        <dbReference type="ChEBI" id="CHEBI:17790"/>
        <dbReference type="ChEBI" id="CHEBI:79005"/>
        <dbReference type="ChEBI" id="CHEBI:82696"/>
        <dbReference type="EC" id="3.1.1.97"/>
    </reaction>
</comment>
<dbReference type="InterPro" id="IPR015943">
    <property type="entry name" value="WD40/YVTN_repeat-like_dom_sf"/>
</dbReference>
<dbReference type="FunCoup" id="J4G0Q2">
    <property type="interactions" value="838"/>
</dbReference>
<evidence type="ECO:0000256" key="4">
    <source>
        <dbReference type="ARBA" id="ARBA00022801"/>
    </source>
</evidence>
<sequence length="379" mass="42053">MAGFDTVFPADSVEFCPHPDAANLLVCGTYQLDKGEDSMFPQEDDCGAYTPPDSPQTQSEAKQSRRGECLLLRVDPGHTEPFSLLQETSLPAVLDMKWCHTDPSVPPTLAIAESEGDVTLHTLQIQEGALDKVLTVQCAPEDVLCLSLDWSNRRFSSTSLGSLVTSLSDGDLALLRSDSNTGLTVTEKWHAHDYEPWIAAWNYWDNNVVYSGGDDLKMKAWDIRRSLSEPIFVNKRFDAGVTTIQSHPYIEHLIAVGSYDSTVRLFDTRKPLTPLTQAEVGGGVWRVKWHPTAQRQNDLLVACMHDGFKIVRFNLDGAGNTGFAPQGDAQVPQWQITKRFDEHTSLAYGVDWSFGGAKDGTTLVASCSFYDHTLHWWKG</sequence>
<dbReference type="SMART" id="SM00320">
    <property type="entry name" value="WD40"/>
    <property type="match status" value="4"/>
</dbReference>
<keyword evidence="3" id="KW-0677">Repeat</keyword>
<dbReference type="HOGENOM" id="CLU_036100_2_0_1"/>
<dbReference type="AlphaFoldDB" id="J4G0Q2"/>
<organism evidence="9 10">
    <name type="scientific">Fibroporia radiculosa</name>
    <dbReference type="NCBI Taxonomy" id="599839"/>
    <lineage>
        <taxon>Eukaryota</taxon>
        <taxon>Fungi</taxon>
        <taxon>Dikarya</taxon>
        <taxon>Basidiomycota</taxon>
        <taxon>Agaricomycotina</taxon>
        <taxon>Agaricomycetes</taxon>
        <taxon>Polyporales</taxon>
        <taxon>Fibroporiaceae</taxon>
        <taxon>Fibroporia</taxon>
    </lineage>
</organism>
<dbReference type="GO" id="GO:0017183">
    <property type="term" value="P:protein histidyl modification to diphthamide"/>
    <property type="evidence" value="ECO:0007669"/>
    <property type="project" value="TreeGrafter"/>
</dbReference>
<gene>
    <name evidence="9" type="ORF">FIBRA_00966</name>
</gene>
<dbReference type="GeneID" id="24093869"/>
<evidence type="ECO:0000313" key="10">
    <source>
        <dbReference type="Proteomes" id="UP000006352"/>
    </source>
</evidence>
<dbReference type="PANTHER" id="PTHR46042:SF1">
    <property type="entry name" value="DIPHTHINE METHYLTRANSFERASE"/>
    <property type="match status" value="1"/>
</dbReference>
<dbReference type="Proteomes" id="UP000006352">
    <property type="component" value="Unassembled WGS sequence"/>
</dbReference>
<evidence type="ECO:0000256" key="2">
    <source>
        <dbReference type="ARBA" id="ARBA00022574"/>
    </source>
</evidence>
<accession>J4G0Q2</accession>
<dbReference type="GO" id="GO:0061685">
    <property type="term" value="F:diphthine methylesterase activity"/>
    <property type="evidence" value="ECO:0007669"/>
    <property type="project" value="UniProtKB-EC"/>
</dbReference>
<dbReference type="InterPro" id="IPR036322">
    <property type="entry name" value="WD40_repeat_dom_sf"/>
</dbReference>
<comment type="pathway">
    <text evidence="1">Protein modification; peptidyl-diphthamide biosynthesis.</text>
</comment>
<dbReference type="Pfam" id="PF00400">
    <property type="entry name" value="WD40"/>
    <property type="match status" value="1"/>
</dbReference>
<dbReference type="OrthoDB" id="1930760at2759"/>
<dbReference type="RefSeq" id="XP_012178241.1">
    <property type="nucleotide sequence ID" value="XM_012322851.1"/>
</dbReference>
<dbReference type="PANTHER" id="PTHR46042">
    <property type="entry name" value="DIPHTHINE METHYLTRANSFERASE"/>
    <property type="match status" value="1"/>
</dbReference>
<keyword evidence="2" id="KW-0853">WD repeat</keyword>
<evidence type="ECO:0000256" key="1">
    <source>
        <dbReference type="ARBA" id="ARBA00005156"/>
    </source>
</evidence>
<evidence type="ECO:0000256" key="3">
    <source>
        <dbReference type="ARBA" id="ARBA00022737"/>
    </source>
</evidence>
<dbReference type="EMBL" id="HE796908">
    <property type="protein sequence ID" value="CCL98958.1"/>
    <property type="molecule type" value="Genomic_DNA"/>
</dbReference>
<dbReference type="InterPro" id="IPR052415">
    <property type="entry name" value="Diphthine_MTase"/>
</dbReference>
<keyword evidence="10" id="KW-1185">Reference proteome</keyword>
<dbReference type="SUPFAM" id="SSF50978">
    <property type="entry name" value="WD40 repeat-like"/>
    <property type="match status" value="1"/>
</dbReference>
<protein>
    <recommendedName>
        <fullName evidence="6">methylated diphthine methylhydrolase</fullName>
        <ecNumber evidence="6">3.1.1.97</ecNumber>
    </recommendedName>
</protein>